<dbReference type="Proteomes" id="UP000028643">
    <property type="component" value="Unassembled WGS sequence"/>
</dbReference>
<dbReference type="EMBL" id="JPQT01000126">
    <property type="protein sequence ID" value="KFE47607.1"/>
    <property type="molecule type" value="Genomic_DNA"/>
</dbReference>
<dbReference type="RefSeq" id="WP_047577820.1">
    <property type="nucleotide sequence ID" value="NZ_JPQT01000126.1"/>
</dbReference>
<proteinExistence type="predicted"/>
<comment type="caution">
    <text evidence="2">The sequence shown here is derived from an EMBL/GenBank/DDBJ whole genome shotgun (WGS) entry which is preliminary data.</text>
</comment>
<name>A0A085UWP4_PSESX</name>
<gene>
    <name evidence="2" type="ORF">IV02_22520</name>
</gene>
<dbReference type="AlphaFoldDB" id="A0A085UWP4"/>
<dbReference type="Gene3D" id="3.40.390.70">
    <property type="match status" value="1"/>
</dbReference>
<evidence type="ECO:0000259" key="1">
    <source>
        <dbReference type="Pfam" id="PF10005"/>
    </source>
</evidence>
<dbReference type="PATRIC" id="fig|317.174.peg.4601"/>
<accession>A0A085UWP4</accession>
<dbReference type="Pfam" id="PF15887">
    <property type="entry name" value="Peptidase_Mx"/>
    <property type="match status" value="1"/>
</dbReference>
<organism evidence="2 3">
    <name type="scientific">Pseudomonas syringae</name>
    <dbReference type="NCBI Taxonomy" id="317"/>
    <lineage>
        <taxon>Bacteria</taxon>
        <taxon>Pseudomonadati</taxon>
        <taxon>Pseudomonadota</taxon>
        <taxon>Gammaproteobacteria</taxon>
        <taxon>Pseudomonadales</taxon>
        <taxon>Pseudomonadaceae</taxon>
        <taxon>Pseudomonas</taxon>
    </lineage>
</organism>
<reference evidence="2 3" key="1">
    <citation type="submission" date="2014-07" db="EMBL/GenBank/DDBJ databases">
        <title>Draft Genome Sequences of Environmental Pseudomonas syringae strains.</title>
        <authorList>
            <person name="Baltrus D.A."/>
            <person name="Berge O."/>
            <person name="Morris C."/>
        </authorList>
    </citation>
    <scope>NUCLEOTIDE SEQUENCE [LARGE SCALE GENOMIC DNA]</scope>
    <source>
        <strain evidence="2 3">CEB003</strain>
    </source>
</reference>
<dbReference type="PIRSF" id="PIRSF012641">
    <property type="entry name" value="UCP012641"/>
    <property type="match status" value="1"/>
</dbReference>
<dbReference type="Pfam" id="PF10005">
    <property type="entry name" value="Zn_ribbon_DZR_6"/>
    <property type="match status" value="1"/>
</dbReference>
<dbReference type="InterPro" id="IPR011201">
    <property type="entry name" value="Zinc-ribbon_6_bact"/>
</dbReference>
<protein>
    <submittedName>
        <fullName evidence="2">DNA polymerase III subunit gamma/tau</fullName>
    </submittedName>
</protein>
<evidence type="ECO:0000313" key="3">
    <source>
        <dbReference type="Proteomes" id="UP000028643"/>
    </source>
</evidence>
<dbReference type="InterPro" id="IPR031321">
    <property type="entry name" value="UCP012641"/>
</dbReference>
<evidence type="ECO:0000313" key="2">
    <source>
        <dbReference type="EMBL" id="KFE47607.1"/>
    </source>
</evidence>
<sequence length="388" mass="44026">MYRFFEQLSSRIAAPFVSETKRASKVWQCRCGQSIFFPNTQCLSCSAALGYLPEQGRLCTLEPGPEESTWRLSDEPGAGLYRRCANLSTPAACNWLFPEHNSGEFCIACSLNRTIPDLSIAENGERWCKVETAKRRLVAQLISLGLQVIPKTRDEERGLAFDFVGVDLEGKLPTTGHANGLITLDIKEADDDHREKVRVQMHEPYRTLLGHFRHEVGHYYWDRLIADTYWQDGFRNLFGDDRASYADALDHHYQHGAPADWQQSFVSAYATMHPWEDWAETWAHYLHMMDAVDTALGFGMSARDMDLEYQPFPLETLYDPQHPGGPAFLSFVNAWIELAGMLNELSRSMGQPDFYPFVLSPAVITKLHFIHLVIQDAGGKADEVLQAQ</sequence>
<feature type="domain" description="Zinc-ribbon" evidence="1">
    <location>
        <begin position="27"/>
        <end position="119"/>
    </location>
</feature>